<dbReference type="NCBIfam" id="NF003322">
    <property type="entry name" value="PRK04334.1-2"/>
    <property type="match status" value="1"/>
</dbReference>
<dbReference type="AlphaFoldDB" id="A0A2W7KKZ9"/>
<gene>
    <name evidence="1" type="ORF">C8P66_1033</name>
</gene>
<protein>
    <submittedName>
        <fullName evidence="1">Uncharacterized protein</fullName>
    </submittedName>
</protein>
<dbReference type="OrthoDB" id="9814719at2"/>
<dbReference type="Proteomes" id="UP000249688">
    <property type="component" value="Unassembled WGS sequence"/>
</dbReference>
<comment type="caution">
    <text evidence="1">The sequence shown here is derived from an EMBL/GenBank/DDBJ whole genome shotgun (WGS) entry which is preliminary data.</text>
</comment>
<reference evidence="1 2" key="1">
    <citation type="submission" date="2018-06" db="EMBL/GenBank/DDBJ databases">
        <title>Genomic Encyclopedia of Archaeal and Bacterial Type Strains, Phase II (KMG-II): from individual species to whole genera.</title>
        <authorList>
            <person name="Goeker M."/>
        </authorList>
    </citation>
    <scope>NUCLEOTIDE SEQUENCE [LARGE SCALE GENOMIC DNA]</scope>
    <source>
        <strain evidence="1 2">DSM 24525</strain>
    </source>
</reference>
<dbReference type="PIRSF" id="PIRSF006421">
    <property type="entry name" value="UCP006421"/>
    <property type="match status" value="1"/>
</dbReference>
<evidence type="ECO:0000313" key="1">
    <source>
        <dbReference type="EMBL" id="PZW48978.1"/>
    </source>
</evidence>
<evidence type="ECO:0000313" key="2">
    <source>
        <dbReference type="Proteomes" id="UP000249688"/>
    </source>
</evidence>
<dbReference type="InterPro" id="IPR003374">
    <property type="entry name" value="ApbE-like_sf"/>
</dbReference>
<organism evidence="1 2">
    <name type="scientific">Humitalea rosea</name>
    <dbReference type="NCBI Taxonomy" id="990373"/>
    <lineage>
        <taxon>Bacteria</taxon>
        <taxon>Pseudomonadati</taxon>
        <taxon>Pseudomonadota</taxon>
        <taxon>Alphaproteobacteria</taxon>
        <taxon>Acetobacterales</taxon>
        <taxon>Roseomonadaceae</taxon>
        <taxon>Humitalea</taxon>
    </lineage>
</organism>
<dbReference type="RefSeq" id="WP_111396703.1">
    <property type="nucleotide sequence ID" value="NZ_QKYU01000003.1"/>
</dbReference>
<dbReference type="InterPro" id="IPR007183">
    <property type="entry name" value="UPF0280"/>
</dbReference>
<proteinExistence type="predicted"/>
<accession>A0A2W7KKZ9</accession>
<dbReference type="SUPFAM" id="SSF143631">
    <property type="entry name" value="ApbE-like"/>
    <property type="match status" value="1"/>
</dbReference>
<dbReference type="Gene3D" id="3.10.520.10">
    <property type="entry name" value="ApbE-like domains"/>
    <property type="match status" value="1"/>
</dbReference>
<name>A0A2W7KKZ9_9PROT</name>
<dbReference type="EMBL" id="QKYU01000003">
    <property type="protein sequence ID" value="PZW48978.1"/>
    <property type="molecule type" value="Genomic_DNA"/>
</dbReference>
<keyword evidence="2" id="KW-1185">Reference proteome</keyword>
<sequence>MTAALLPDGRLHLQDGPIDLIIAAHGDDRALPAAAAAFRGLLAGLAAELPGLRAPVGTVALTHPVALRMVAACLPHAEAFITPMAAVAGAVADHILAAMVTAAPGLRRAWVNNGGDIALHLAPGEVFRVGLVPELAVDGQAVIVAADPVRGIATSGWPGRSFSLGIADAVTVLAGNAAAADAAATMIANAVDAEHPAIQREAAEMLDPDSDLGARLVTVAVGPLPEALVADALAQGLAEAETLRGRGLILGALLRCQGQQVATGAGYRLR</sequence>